<evidence type="ECO:0000256" key="4">
    <source>
        <dbReference type="ARBA" id="ARBA00022777"/>
    </source>
</evidence>
<dbReference type="InterPro" id="IPR017441">
    <property type="entry name" value="Protein_kinase_ATP_BS"/>
</dbReference>
<dbReference type="Gene3D" id="1.10.510.10">
    <property type="entry name" value="Transferase(Phosphotransferase) domain 1"/>
    <property type="match status" value="1"/>
</dbReference>
<dbReference type="EMBL" id="KI545952">
    <property type="protein sequence ID" value="EST49350.1"/>
    <property type="molecule type" value="Genomic_DNA"/>
</dbReference>
<evidence type="ECO:0000256" key="1">
    <source>
        <dbReference type="ARBA" id="ARBA00022527"/>
    </source>
</evidence>
<reference evidence="10" key="2">
    <citation type="submission" date="2020-12" db="EMBL/GenBank/DDBJ databases">
        <title>New Spironucleus salmonicida genome in near-complete chromosomes.</title>
        <authorList>
            <person name="Xu F."/>
            <person name="Kurt Z."/>
            <person name="Jimenez-Gonzalez A."/>
            <person name="Astvaldsson A."/>
            <person name="Andersson J.O."/>
            <person name="Svard S.G."/>
        </authorList>
    </citation>
    <scope>NUCLEOTIDE SEQUENCE</scope>
    <source>
        <strain evidence="10">ATCC 50377</strain>
    </source>
</reference>
<accession>V6LXS1</accession>
<dbReference type="Gene3D" id="3.30.200.20">
    <property type="entry name" value="Phosphorylase Kinase, domain 1"/>
    <property type="match status" value="1"/>
</dbReference>
<evidence type="ECO:0000256" key="3">
    <source>
        <dbReference type="ARBA" id="ARBA00022741"/>
    </source>
</evidence>
<dbReference type="SMART" id="SM00220">
    <property type="entry name" value="S_TKc"/>
    <property type="match status" value="1"/>
</dbReference>
<keyword evidence="5 6" id="KW-0067">ATP-binding</keyword>
<name>V6LXS1_9EUKA</name>
<keyword evidence="2" id="KW-0808">Transferase</keyword>
<keyword evidence="3 6" id="KW-0547">Nucleotide-binding</keyword>
<protein>
    <submittedName>
        <fullName evidence="9">Kinase, CMGC RCK</fullName>
    </submittedName>
</protein>
<evidence type="ECO:0000313" key="9">
    <source>
        <dbReference type="EMBL" id="EST49350.1"/>
    </source>
</evidence>
<feature type="domain" description="Protein kinase" evidence="8">
    <location>
        <begin position="4"/>
        <end position="316"/>
    </location>
</feature>
<dbReference type="PROSITE" id="PS00108">
    <property type="entry name" value="PROTEIN_KINASE_ST"/>
    <property type="match status" value="1"/>
</dbReference>
<dbReference type="InterPro" id="IPR011009">
    <property type="entry name" value="Kinase-like_dom_sf"/>
</dbReference>
<dbReference type="EMBL" id="AUWU02000001">
    <property type="protein sequence ID" value="KAH0576735.1"/>
    <property type="molecule type" value="Genomic_DNA"/>
</dbReference>
<dbReference type="PROSITE" id="PS50011">
    <property type="entry name" value="PROTEIN_KINASE_DOM"/>
    <property type="match status" value="1"/>
</dbReference>
<dbReference type="Pfam" id="PF00069">
    <property type="entry name" value="Pkinase"/>
    <property type="match status" value="1"/>
</dbReference>
<dbReference type="GO" id="GO:0005524">
    <property type="term" value="F:ATP binding"/>
    <property type="evidence" value="ECO:0007669"/>
    <property type="project" value="UniProtKB-UniRule"/>
</dbReference>
<keyword evidence="1 7" id="KW-0723">Serine/threonine-protein kinase</keyword>
<dbReference type="InterPro" id="IPR008271">
    <property type="entry name" value="Ser/Thr_kinase_AS"/>
</dbReference>
<evidence type="ECO:0000256" key="7">
    <source>
        <dbReference type="RuleBase" id="RU000304"/>
    </source>
</evidence>
<gene>
    <name evidence="9" type="ORF">SS50377_10275</name>
    <name evidence="10" type="ORF">SS50377_20081</name>
</gene>
<dbReference type="InterPro" id="IPR050117">
    <property type="entry name" value="MAPK"/>
</dbReference>
<evidence type="ECO:0000313" key="11">
    <source>
        <dbReference type="Proteomes" id="UP000018208"/>
    </source>
</evidence>
<proteinExistence type="inferred from homology"/>
<dbReference type="PROSITE" id="PS00107">
    <property type="entry name" value="PROTEIN_KINASE_ATP"/>
    <property type="match status" value="1"/>
</dbReference>
<dbReference type="AlphaFoldDB" id="V6LXS1"/>
<keyword evidence="4 9" id="KW-0418">Kinase</keyword>
<organism evidence="9">
    <name type="scientific">Spironucleus salmonicida</name>
    <dbReference type="NCBI Taxonomy" id="348837"/>
    <lineage>
        <taxon>Eukaryota</taxon>
        <taxon>Metamonada</taxon>
        <taxon>Diplomonadida</taxon>
        <taxon>Hexamitidae</taxon>
        <taxon>Hexamitinae</taxon>
        <taxon>Spironucleus</taxon>
    </lineage>
</organism>
<dbReference type="VEuPathDB" id="GiardiaDB:SS50377_20081"/>
<feature type="binding site" evidence="6">
    <location>
        <position position="33"/>
    </location>
    <ligand>
        <name>ATP</name>
        <dbReference type="ChEBI" id="CHEBI:30616"/>
    </ligand>
</feature>
<evidence type="ECO:0000259" key="8">
    <source>
        <dbReference type="PROSITE" id="PS50011"/>
    </source>
</evidence>
<evidence type="ECO:0000313" key="10">
    <source>
        <dbReference type="EMBL" id="KAH0576735.1"/>
    </source>
</evidence>
<comment type="similarity">
    <text evidence="7">Belongs to the protein kinase superfamily.</text>
</comment>
<dbReference type="PANTHER" id="PTHR24055">
    <property type="entry name" value="MITOGEN-ACTIVATED PROTEIN KINASE"/>
    <property type="match status" value="1"/>
</dbReference>
<reference evidence="9 10" key="1">
    <citation type="journal article" date="2014" name="PLoS Genet.">
        <title>The Genome of Spironucleus salmonicida Highlights a Fish Pathogen Adapted to Fluctuating Environments.</title>
        <authorList>
            <person name="Xu F."/>
            <person name="Jerlstrom-Hultqvist J."/>
            <person name="Einarsson E."/>
            <person name="Astvaldsson A."/>
            <person name="Svard S.G."/>
            <person name="Andersson J.O."/>
        </authorList>
    </citation>
    <scope>NUCLEOTIDE SEQUENCE</scope>
    <source>
        <strain evidence="10">ATCC 50377</strain>
    </source>
</reference>
<keyword evidence="11" id="KW-1185">Reference proteome</keyword>
<dbReference type="Proteomes" id="UP000018208">
    <property type="component" value="Unassembled WGS sequence"/>
</dbReference>
<dbReference type="InterPro" id="IPR000719">
    <property type="entry name" value="Prot_kinase_dom"/>
</dbReference>
<evidence type="ECO:0000256" key="6">
    <source>
        <dbReference type="PROSITE-ProRule" id="PRU10141"/>
    </source>
</evidence>
<evidence type="ECO:0000256" key="2">
    <source>
        <dbReference type="ARBA" id="ARBA00022679"/>
    </source>
</evidence>
<sequence length="400" mass="46363">MQNYTILKELGSGAYGIVYKAQHKQTQQIVALKQIHQKTNSWNLAKNQIELRSFQKIKPNLNIVTLYEAFREKDGTFYFVFEFVDAGSLYDLLVKNQKLSARMPEVEIRQICFQVLQGLDHMHSYDFMHRDLKPENVLLQHSTEGIQITGMSTVIPKIADLGCAKETRQRVPIHSLYAGTRWYRSIELLMKDQSYGKPNDVWAIGCVFAELFTNKCLFPGNSELDQINMILGQLGPLYDEEWPQYQQLASKMNFVSVTGGSTTRYQTGASHNRIKQKLTQQIKFASDEAMDCLSYMLELNPDRRCTTDQLLNHKWFQKDTTKFARPPSNQQYQQHESITRTKEKIAQMQSQQVVNEDFGDYQFESKRSLSNQKQVSHAHINAKDLIKKEEDVNLDFGDFE</sequence>
<dbReference type="OrthoDB" id="2158884at2759"/>
<dbReference type="SUPFAM" id="SSF56112">
    <property type="entry name" value="Protein kinase-like (PK-like)"/>
    <property type="match status" value="1"/>
</dbReference>
<evidence type="ECO:0000256" key="5">
    <source>
        <dbReference type="ARBA" id="ARBA00022840"/>
    </source>
</evidence>
<dbReference type="GO" id="GO:0004674">
    <property type="term" value="F:protein serine/threonine kinase activity"/>
    <property type="evidence" value="ECO:0007669"/>
    <property type="project" value="UniProtKB-KW"/>
</dbReference>
<dbReference type="FunFam" id="1.10.510.10:FF:000624">
    <property type="entry name" value="Mitogen-activated protein kinase"/>
    <property type="match status" value="1"/>
</dbReference>